<dbReference type="OrthoDB" id="4335859at2"/>
<dbReference type="Proteomes" id="UP000198318">
    <property type="component" value="Unassembled WGS sequence"/>
</dbReference>
<evidence type="ECO:0000313" key="8">
    <source>
        <dbReference type="EMBL" id="SNS66360.1"/>
    </source>
</evidence>
<dbReference type="GO" id="GO:0005886">
    <property type="term" value="C:plasma membrane"/>
    <property type="evidence" value="ECO:0007669"/>
    <property type="project" value="UniProtKB-SubCell"/>
</dbReference>
<protein>
    <submittedName>
        <fullName evidence="8">MFS transporter, DHA1 family, inner membrane transport protein</fullName>
    </submittedName>
</protein>
<feature type="transmembrane region" description="Helical" evidence="6">
    <location>
        <begin position="154"/>
        <end position="173"/>
    </location>
</feature>
<dbReference type="Gene3D" id="1.20.1250.20">
    <property type="entry name" value="MFS general substrate transporter like domains"/>
    <property type="match status" value="1"/>
</dbReference>
<keyword evidence="4 6" id="KW-1133">Transmembrane helix</keyword>
<keyword evidence="5 6" id="KW-0472">Membrane</keyword>
<proteinExistence type="predicted"/>
<dbReference type="AlphaFoldDB" id="A0A239GB79"/>
<feature type="transmembrane region" description="Helical" evidence="6">
    <location>
        <begin position="123"/>
        <end position="142"/>
    </location>
</feature>
<dbReference type="InterPro" id="IPR011701">
    <property type="entry name" value="MFS"/>
</dbReference>
<accession>A0A239GB79</accession>
<name>A0A239GB79_9ACTN</name>
<gene>
    <name evidence="8" type="ORF">SAMN05443665_1007110</name>
</gene>
<evidence type="ECO:0000256" key="4">
    <source>
        <dbReference type="ARBA" id="ARBA00022989"/>
    </source>
</evidence>
<dbReference type="GO" id="GO:0022857">
    <property type="term" value="F:transmembrane transporter activity"/>
    <property type="evidence" value="ECO:0007669"/>
    <property type="project" value="InterPro"/>
</dbReference>
<evidence type="ECO:0000256" key="1">
    <source>
        <dbReference type="ARBA" id="ARBA00004651"/>
    </source>
</evidence>
<feature type="transmembrane region" description="Helical" evidence="6">
    <location>
        <begin position="312"/>
        <end position="332"/>
    </location>
</feature>
<dbReference type="Pfam" id="PF07690">
    <property type="entry name" value="MFS_1"/>
    <property type="match status" value="1"/>
</dbReference>
<dbReference type="PANTHER" id="PTHR43124:SF3">
    <property type="entry name" value="CHLORAMPHENICOL EFFLUX PUMP RV0191"/>
    <property type="match status" value="1"/>
</dbReference>
<keyword evidence="3 6" id="KW-0812">Transmembrane</keyword>
<feature type="domain" description="Major facilitator superfamily (MFS) profile" evidence="7">
    <location>
        <begin position="27"/>
        <end position="398"/>
    </location>
</feature>
<feature type="transmembrane region" description="Helical" evidence="6">
    <location>
        <begin position="374"/>
        <end position="393"/>
    </location>
</feature>
<evidence type="ECO:0000256" key="5">
    <source>
        <dbReference type="ARBA" id="ARBA00023136"/>
    </source>
</evidence>
<feature type="transmembrane region" description="Helical" evidence="6">
    <location>
        <begin position="344"/>
        <end position="368"/>
    </location>
</feature>
<reference evidence="8 9" key="1">
    <citation type="submission" date="2017-06" db="EMBL/GenBank/DDBJ databases">
        <authorList>
            <person name="Kim H.J."/>
            <person name="Triplett B.A."/>
        </authorList>
    </citation>
    <scope>NUCLEOTIDE SEQUENCE [LARGE SCALE GENOMIC DNA]</scope>
    <source>
        <strain evidence="8 9">DSM 44715</strain>
    </source>
</reference>
<feature type="transmembrane region" description="Helical" evidence="6">
    <location>
        <begin position="93"/>
        <end position="111"/>
    </location>
</feature>
<evidence type="ECO:0000256" key="6">
    <source>
        <dbReference type="SAM" id="Phobius"/>
    </source>
</evidence>
<dbReference type="InterPro" id="IPR050189">
    <property type="entry name" value="MFS_Efflux_Transporters"/>
</dbReference>
<evidence type="ECO:0000313" key="9">
    <source>
        <dbReference type="Proteomes" id="UP000198318"/>
    </source>
</evidence>
<dbReference type="PANTHER" id="PTHR43124">
    <property type="entry name" value="PURINE EFFLUX PUMP PBUE"/>
    <property type="match status" value="1"/>
</dbReference>
<comment type="subcellular location">
    <subcellularLocation>
        <location evidence="1">Cell membrane</location>
        <topology evidence="1">Multi-pass membrane protein</topology>
    </subcellularLocation>
</comment>
<feature type="transmembrane region" description="Helical" evidence="6">
    <location>
        <begin position="61"/>
        <end position="81"/>
    </location>
</feature>
<feature type="transmembrane region" description="Helical" evidence="6">
    <location>
        <begin position="179"/>
        <end position="201"/>
    </location>
</feature>
<dbReference type="EMBL" id="FZOR01000007">
    <property type="protein sequence ID" value="SNS66360.1"/>
    <property type="molecule type" value="Genomic_DNA"/>
</dbReference>
<dbReference type="CDD" id="cd17324">
    <property type="entry name" value="MFS_NepI_like"/>
    <property type="match status" value="1"/>
</dbReference>
<dbReference type="SUPFAM" id="SSF103473">
    <property type="entry name" value="MFS general substrate transporter"/>
    <property type="match status" value="1"/>
</dbReference>
<dbReference type="PROSITE" id="PS50850">
    <property type="entry name" value="MFS"/>
    <property type="match status" value="1"/>
</dbReference>
<evidence type="ECO:0000259" key="7">
    <source>
        <dbReference type="PROSITE" id="PS50850"/>
    </source>
</evidence>
<feature type="transmembrane region" description="Helical" evidence="6">
    <location>
        <begin position="255"/>
        <end position="280"/>
    </location>
</feature>
<feature type="transmembrane region" description="Helical" evidence="6">
    <location>
        <begin position="21"/>
        <end position="41"/>
    </location>
</feature>
<dbReference type="InterPro" id="IPR036259">
    <property type="entry name" value="MFS_trans_sf"/>
</dbReference>
<keyword evidence="9" id="KW-1185">Reference proteome</keyword>
<dbReference type="InterPro" id="IPR020846">
    <property type="entry name" value="MFS_dom"/>
</dbReference>
<evidence type="ECO:0000256" key="2">
    <source>
        <dbReference type="ARBA" id="ARBA00022475"/>
    </source>
</evidence>
<feature type="transmembrane region" description="Helical" evidence="6">
    <location>
        <begin position="287"/>
        <end position="306"/>
    </location>
</feature>
<organism evidence="8 9">
    <name type="scientific">Actinomadura meyerae</name>
    <dbReference type="NCBI Taxonomy" id="240840"/>
    <lineage>
        <taxon>Bacteria</taxon>
        <taxon>Bacillati</taxon>
        <taxon>Actinomycetota</taxon>
        <taxon>Actinomycetes</taxon>
        <taxon>Streptosporangiales</taxon>
        <taxon>Thermomonosporaceae</taxon>
        <taxon>Actinomadura</taxon>
    </lineage>
</organism>
<sequence>MDREHPVTGGPVSGAPAAGGTGRAGTAVLALALAAFCFGTTENLPIGLLPLIADDLDVSPSAVGLLVTGYGIVVAVVSVPLVRMTVRMGRRPLLTGVMAVFIVMSFAAAAAPGYGTLFGTRLVTALGQAVFWPVAVVAAAGLMPPEARGRAGAYVFAGGSLAIVLGVPAGTWLGRAAGWRVSFAALGVLCLVSLAALAVLLPGGRASGRDPVPASDPDARRFRLLVVMIMLLVGGFFTAFTYITEFLTDVSGFSGAAISPLLLVNGVADIAGVVIAGIVVDRGPRALAAGSAAVLVIALLGLFALGTAAVPAVAMLVLLGVGIPGAVTAFQARVMESAPGDTDIASAWTSAAFNVGIAGGALLGGALLPLAGVRATPLAGAAVAAAALAVILLDRPPRARGPAVPGTASIIRTLHPSEDDGTVRGQDH</sequence>
<evidence type="ECO:0000256" key="3">
    <source>
        <dbReference type="ARBA" id="ARBA00022692"/>
    </source>
</evidence>
<keyword evidence="2" id="KW-1003">Cell membrane</keyword>
<feature type="transmembrane region" description="Helical" evidence="6">
    <location>
        <begin position="222"/>
        <end position="243"/>
    </location>
</feature>